<accession>A0A239P169</accession>
<evidence type="ECO:0000256" key="2">
    <source>
        <dbReference type="ARBA" id="ARBA00001933"/>
    </source>
</evidence>
<comment type="catalytic activity">
    <reaction evidence="1">
        <text>L-threonine = 2-oxobutanoate + NH4(+)</text>
        <dbReference type="Rhea" id="RHEA:22108"/>
        <dbReference type="ChEBI" id="CHEBI:16763"/>
        <dbReference type="ChEBI" id="CHEBI:28938"/>
        <dbReference type="ChEBI" id="CHEBI:57926"/>
        <dbReference type="EC" id="4.3.1.19"/>
    </reaction>
</comment>
<dbReference type="InterPro" id="IPR001926">
    <property type="entry name" value="TrpB-like_PALP"/>
</dbReference>
<sequence length="320" mass="32433">MRLPTTDDVRRARSALLGRVVRTPVLGSAALDALTGCPTLAKAECLQLTGSFKVRGALYRITTLPPGALSAGLVTVSAGNAALGAAHACRELGVELTVVMPEKAVPEKLAAVAALGATVVKDGVTGSAVAFERAEALRTERGLTFVHPFDDPMVIAGAATATLELLEDHPDLQRLLVPCSGGGLLAGAIMAARTTGSSVEIVGVQPSGADGIVRSLAAGRPVAPPSISTVADGLTAPKPGEVNLAVIADAGVRVLTVGEEAIHTALGEMVRALRVVVEPSAAVGLAALSVHRELRDGARTGLLLSGSNVNWRLLAEGVIS</sequence>
<dbReference type="AlphaFoldDB" id="A0A239P169"/>
<feature type="domain" description="Tryptophan synthase beta chain-like PALP" evidence="9">
    <location>
        <begin position="20"/>
        <end position="306"/>
    </location>
</feature>
<dbReference type="Proteomes" id="UP000198282">
    <property type="component" value="Unassembled WGS sequence"/>
</dbReference>
<comment type="cofactor">
    <cofactor evidence="2">
        <name>pyridoxal 5'-phosphate</name>
        <dbReference type="ChEBI" id="CHEBI:597326"/>
    </cofactor>
</comment>
<evidence type="ECO:0000256" key="1">
    <source>
        <dbReference type="ARBA" id="ARBA00001274"/>
    </source>
</evidence>
<name>A0A239P169_9ACTN</name>
<comment type="function">
    <text evidence="7">Catalyzes the anaerobic formation of alpha-ketobutyrate and ammonia from threonine in a two-step reaction. The first step involved a dehydration of threonine and a production of enamine intermediates (aminocrotonate), which tautomerizes to its imine form (iminobutyrate). Both intermediates are unstable and short-lived. The second step is the nonenzymatic hydrolysis of the enamine/imine intermediates to form 2-ketobutyrate and free ammonia. In the low water environment of the cell, the second step is accelerated by RidA.</text>
</comment>
<proteinExistence type="inferred from homology"/>
<evidence type="ECO:0000256" key="4">
    <source>
        <dbReference type="ARBA" id="ARBA00012096"/>
    </source>
</evidence>
<dbReference type="InterPro" id="IPR050147">
    <property type="entry name" value="Ser/Thr_Dehydratase"/>
</dbReference>
<evidence type="ECO:0000256" key="6">
    <source>
        <dbReference type="ARBA" id="ARBA00023239"/>
    </source>
</evidence>
<dbReference type="GO" id="GO:0009097">
    <property type="term" value="P:isoleucine biosynthetic process"/>
    <property type="evidence" value="ECO:0007669"/>
    <property type="project" value="TreeGrafter"/>
</dbReference>
<dbReference type="InterPro" id="IPR036052">
    <property type="entry name" value="TrpB-like_PALP_sf"/>
</dbReference>
<evidence type="ECO:0000256" key="7">
    <source>
        <dbReference type="ARBA" id="ARBA00025527"/>
    </source>
</evidence>
<dbReference type="PANTHER" id="PTHR48078">
    <property type="entry name" value="THREONINE DEHYDRATASE, MITOCHONDRIAL-RELATED"/>
    <property type="match status" value="1"/>
</dbReference>
<dbReference type="FunFam" id="3.40.50.1100:FF:000005">
    <property type="entry name" value="Threonine dehydratase catabolic"/>
    <property type="match status" value="1"/>
</dbReference>
<evidence type="ECO:0000256" key="3">
    <source>
        <dbReference type="ARBA" id="ARBA00010869"/>
    </source>
</evidence>
<dbReference type="GO" id="GO:0006565">
    <property type="term" value="P:L-serine catabolic process"/>
    <property type="evidence" value="ECO:0007669"/>
    <property type="project" value="TreeGrafter"/>
</dbReference>
<protein>
    <recommendedName>
        <fullName evidence="4">threonine ammonia-lyase</fullName>
        <ecNumber evidence="4">4.3.1.19</ecNumber>
    </recommendedName>
    <alternativeName>
        <fullName evidence="8">Threonine deaminase</fullName>
    </alternativeName>
</protein>
<comment type="similarity">
    <text evidence="3">Belongs to the serine/threonine dehydratase family.</text>
</comment>
<dbReference type="RefSeq" id="WP_089212908.1">
    <property type="nucleotide sequence ID" value="NZ_FZOD01000077.1"/>
</dbReference>
<evidence type="ECO:0000256" key="8">
    <source>
        <dbReference type="ARBA" id="ARBA00031427"/>
    </source>
</evidence>
<organism evidence="10 11">
    <name type="scientific">Streptosporangium subroseum</name>
    <dbReference type="NCBI Taxonomy" id="106412"/>
    <lineage>
        <taxon>Bacteria</taxon>
        <taxon>Bacillati</taxon>
        <taxon>Actinomycetota</taxon>
        <taxon>Actinomycetes</taxon>
        <taxon>Streptosporangiales</taxon>
        <taxon>Streptosporangiaceae</taxon>
        <taxon>Streptosporangium</taxon>
    </lineage>
</organism>
<evidence type="ECO:0000256" key="5">
    <source>
        <dbReference type="ARBA" id="ARBA00022898"/>
    </source>
</evidence>
<keyword evidence="11" id="KW-1185">Reference proteome</keyword>
<reference evidence="10 11" key="1">
    <citation type="submission" date="2017-06" db="EMBL/GenBank/DDBJ databases">
        <authorList>
            <person name="Kim H.J."/>
            <person name="Triplett B.A."/>
        </authorList>
    </citation>
    <scope>NUCLEOTIDE SEQUENCE [LARGE SCALE GENOMIC DNA]</scope>
    <source>
        <strain evidence="10 11">CGMCC 4.2132</strain>
    </source>
</reference>
<evidence type="ECO:0000259" key="9">
    <source>
        <dbReference type="Pfam" id="PF00291"/>
    </source>
</evidence>
<keyword evidence="6" id="KW-0456">Lyase</keyword>
<dbReference type="Gene3D" id="3.40.50.1100">
    <property type="match status" value="2"/>
</dbReference>
<dbReference type="PANTHER" id="PTHR48078:SF6">
    <property type="entry name" value="L-THREONINE DEHYDRATASE CATABOLIC TDCB"/>
    <property type="match status" value="1"/>
</dbReference>
<dbReference type="GO" id="GO:0004794">
    <property type="term" value="F:threonine deaminase activity"/>
    <property type="evidence" value="ECO:0007669"/>
    <property type="project" value="UniProtKB-EC"/>
</dbReference>
<dbReference type="GO" id="GO:0006567">
    <property type="term" value="P:L-threonine catabolic process"/>
    <property type="evidence" value="ECO:0007669"/>
    <property type="project" value="TreeGrafter"/>
</dbReference>
<evidence type="ECO:0000313" key="10">
    <source>
        <dbReference type="EMBL" id="SNT60364.1"/>
    </source>
</evidence>
<dbReference type="CDD" id="cd01562">
    <property type="entry name" value="Thr-dehyd"/>
    <property type="match status" value="1"/>
</dbReference>
<keyword evidence="5" id="KW-0663">Pyridoxal phosphate</keyword>
<dbReference type="GO" id="GO:0003941">
    <property type="term" value="F:L-serine ammonia-lyase activity"/>
    <property type="evidence" value="ECO:0007669"/>
    <property type="project" value="TreeGrafter"/>
</dbReference>
<dbReference type="Pfam" id="PF00291">
    <property type="entry name" value="PALP"/>
    <property type="match status" value="1"/>
</dbReference>
<evidence type="ECO:0000313" key="11">
    <source>
        <dbReference type="Proteomes" id="UP000198282"/>
    </source>
</evidence>
<dbReference type="SUPFAM" id="SSF53686">
    <property type="entry name" value="Tryptophan synthase beta subunit-like PLP-dependent enzymes"/>
    <property type="match status" value="1"/>
</dbReference>
<dbReference type="EC" id="4.3.1.19" evidence="4"/>
<gene>
    <name evidence="10" type="ORF">SAMN05216276_107728</name>
</gene>
<dbReference type="EMBL" id="FZOD01000077">
    <property type="protein sequence ID" value="SNT60364.1"/>
    <property type="molecule type" value="Genomic_DNA"/>
</dbReference>